<evidence type="ECO:0000313" key="3">
    <source>
        <dbReference type="Proteomes" id="UP000054166"/>
    </source>
</evidence>
<accession>A0A0C3B4Y9</accession>
<dbReference type="OrthoDB" id="2884925at2759"/>
<sequence>MDKTSDRGDLSSLTRRIQETKNARASAIREVERLDAQLATMQTNFNELTNRAAPVASIPNEILSAVFEADNQSTRWFEITVSHVTRHWRNVAMNRNFSSVD</sequence>
<feature type="region of interest" description="Disordered" evidence="1">
    <location>
        <begin position="1"/>
        <end position="21"/>
    </location>
</feature>
<dbReference type="HOGENOM" id="CLU_2292725_0_0_1"/>
<name>A0A0C3B4Y9_PILCF</name>
<evidence type="ECO:0008006" key="4">
    <source>
        <dbReference type="Google" id="ProtNLM"/>
    </source>
</evidence>
<dbReference type="EMBL" id="KN833000">
    <property type="protein sequence ID" value="KIM81283.1"/>
    <property type="molecule type" value="Genomic_DNA"/>
</dbReference>
<evidence type="ECO:0000256" key="1">
    <source>
        <dbReference type="SAM" id="MobiDB-lite"/>
    </source>
</evidence>
<keyword evidence="3" id="KW-1185">Reference proteome</keyword>
<organism evidence="2 3">
    <name type="scientific">Piloderma croceum (strain F 1598)</name>
    <dbReference type="NCBI Taxonomy" id="765440"/>
    <lineage>
        <taxon>Eukaryota</taxon>
        <taxon>Fungi</taxon>
        <taxon>Dikarya</taxon>
        <taxon>Basidiomycota</taxon>
        <taxon>Agaricomycotina</taxon>
        <taxon>Agaricomycetes</taxon>
        <taxon>Agaricomycetidae</taxon>
        <taxon>Atheliales</taxon>
        <taxon>Atheliaceae</taxon>
        <taxon>Piloderma</taxon>
    </lineage>
</organism>
<dbReference type="AlphaFoldDB" id="A0A0C3B4Y9"/>
<gene>
    <name evidence="2" type="ORF">PILCRDRAFT_821750</name>
</gene>
<reference evidence="3" key="2">
    <citation type="submission" date="2015-01" db="EMBL/GenBank/DDBJ databases">
        <title>Evolutionary Origins and Diversification of the Mycorrhizal Mutualists.</title>
        <authorList>
            <consortium name="DOE Joint Genome Institute"/>
            <consortium name="Mycorrhizal Genomics Consortium"/>
            <person name="Kohler A."/>
            <person name="Kuo A."/>
            <person name="Nagy L.G."/>
            <person name="Floudas D."/>
            <person name="Copeland A."/>
            <person name="Barry K.W."/>
            <person name="Cichocki N."/>
            <person name="Veneault-Fourrey C."/>
            <person name="LaButti K."/>
            <person name="Lindquist E.A."/>
            <person name="Lipzen A."/>
            <person name="Lundell T."/>
            <person name="Morin E."/>
            <person name="Murat C."/>
            <person name="Riley R."/>
            <person name="Ohm R."/>
            <person name="Sun H."/>
            <person name="Tunlid A."/>
            <person name="Henrissat B."/>
            <person name="Grigoriev I.V."/>
            <person name="Hibbett D.S."/>
            <person name="Martin F."/>
        </authorList>
    </citation>
    <scope>NUCLEOTIDE SEQUENCE [LARGE SCALE GENOMIC DNA]</scope>
    <source>
        <strain evidence="3">F 1598</strain>
    </source>
</reference>
<dbReference type="InParanoid" id="A0A0C3B4Y9"/>
<proteinExistence type="predicted"/>
<evidence type="ECO:0000313" key="2">
    <source>
        <dbReference type="EMBL" id="KIM81283.1"/>
    </source>
</evidence>
<reference evidence="2 3" key="1">
    <citation type="submission" date="2014-04" db="EMBL/GenBank/DDBJ databases">
        <authorList>
            <consortium name="DOE Joint Genome Institute"/>
            <person name="Kuo A."/>
            <person name="Tarkka M."/>
            <person name="Buscot F."/>
            <person name="Kohler A."/>
            <person name="Nagy L.G."/>
            <person name="Floudas D."/>
            <person name="Copeland A."/>
            <person name="Barry K.W."/>
            <person name="Cichocki N."/>
            <person name="Veneault-Fourrey C."/>
            <person name="LaButti K."/>
            <person name="Lindquist E.A."/>
            <person name="Lipzen A."/>
            <person name="Lundell T."/>
            <person name="Morin E."/>
            <person name="Murat C."/>
            <person name="Sun H."/>
            <person name="Tunlid A."/>
            <person name="Henrissat B."/>
            <person name="Grigoriev I.V."/>
            <person name="Hibbett D.S."/>
            <person name="Martin F."/>
            <person name="Nordberg H.P."/>
            <person name="Cantor M.N."/>
            <person name="Hua S.X."/>
        </authorList>
    </citation>
    <scope>NUCLEOTIDE SEQUENCE [LARGE SCALE GENOMIC DNA]</scope>
    <source>
        <strain evidence="2 3">F 1598</strain>
    </source>
</reference>
<protein>
    <recommendedName>
        <fullName evidence="4">F-box domain-containing protein</fullName>
    </recommendedName>
</protein>
<dbReference type="Proteomes" id="UP000054166">
    <property type="component" value="Unassembled WGS sequence"/>
</dbReference>